<sequence>MAHINGSNGLNLLARVKFHEGSFVKLVEREPPAQLGVMHYNRLPFELEREIFEIAASAYPKCVPIIIRLARRFQKWFEPELYRILRTGEDNVIRPPFLYHNRDPKGVSLQRPLQPPVHTLMNTHNLGLNTDRLTTYGPWVRNILIQNRPSLEIKSILEHCPNVTNLAIWIIHGNCDILLPILTKLADGGNGKLRKLSFDPSYFFHDYRSEMPIPFSLPSFASLTHLEIINATPSWMKWSELAKMPKLTHLGLTGVVHAPLIKGVLKECLKLEVFVIFDLDVRFVVGQDPGAQNAAVPTTVGNDNTNSGNQITVVSGAAAPATPGTPSGGNEGAQNDEEDWRTDCRVVMLKSVKDHLDHWEMGAKGGSDFWVIAEKMRNSRRASIRAANAAKASSSLA</sequence>
<dbReference type="AlphaFoldDB" id="A0A9P6JNQ7"/>
<gene>
    <name evidence="2" type="ORF">CPB83DRAFT_837032</name>
</gene>
<dbReference type="Proteomes" id="UP000807306">
    <property type="component" value="Unassembled WGS sequence"/>
</dbReference>
<organism evidence="2 3">
    <name type="scientific">Crepidotus variabilis</name>
    <dbReference type="NCBI Taxonomy" id="179855"/>
    <lineage>
        <taxon>Eukaryota</taxon>
        <taxon>Fungi</taxon>
        <taxon>Dikarya</taxon>
        <taxon>Basidiomycota</taxon>
        <taxon>Agaricomycotina</taxon>
        <taxon>Agaricomycetes</taxon>
        <taxon>Agaricomycetidae</taxon>
        <taxon>Agaricales</taxon>
        <taxon>Agaricineae</taxon>
        <taxon>Crepidotaceae</taxon>
        <taxon>Crepidotus</taxon>
    </lineage>
</organism>
<feature type="region of interest" description="Disordered" evidence="1">
    <location>
        <begin position="317"/>
        <end position="339"/>
    </location>
</feature>
<protein>
    <submittedName>
        <fullName evidence="2">Uncharacterized protein</fullName>
    </submittedName>
</protein>
<dbReference type="EMBL" id="MU157866">
    <property type="protein sequence ID" value="KAF9526879.1"/>
    <property type="molecule type" value="Genomic_DNA"/>
</dbReference>
<dbReference type="Gene3D" id="3.80.10.10">
    <property type="entry name" value="Ribonuclease Inhibitor"/>
    <property type="match status" value="1"/>
</dbReference>
<accession>A0A9P6JNQ7</accession>
<evidence type="ECO:0000313" key="2">
    <source>
        <dbReference type="EMBL" id="KAF9526879.1"/>
    </source>
</evidence>
<evidence type="ECO:0000313" key="3">
    <source>
        <dbReference type="Proteomes" id="UP000807306"/>
    </source>
</evidence>
<dbReference type="InterPro" id="IPR032675">
    <property type="entry name" value="LRR_dom_sf"/>
</dbReference>
<evidence type="ECO:0000256" key="1">
    <source>
        <dbReference type="SAM" id="MobiDB-lite"/>
    </source>
</evidence>
<reference evidence="2" key="1">
    <citation type="submission" date="2020-11" db="EMBL/GenBank/DDBJ databases">
        <authorList>
            <consortium name="DOE Joint Genome Institute"/>
            <person name="Ahrendt S."/>
            <person name="Riley R."/>
            <person name="Andreopoulos W."/>
            <person name="Labutti K."/>
            <person name="Pangilinan J."/>
            <person name="Ruiz-Duenas F.J."/>
            <person name="Barrasa J.M."/>
            <person name="Sanchez-Garcia M."/>
            <person name="Camarero S."/>
            <person name="Miyauchi S."/>
            <person name="Serrano A."/>
            <person name="Linde D."/>
            <person name="Babiker R."/>
            <person name="Drula E."/>
            <person name="Ayuso-Fernandez I."/>
            <person name="Pacheco R."/>
            <person name="Padilla G."/>
            <person name="Ferreira P."/>
            <person name="Barriuso J."/>
            <person name="Kellner H."/>
            <person name="Castanera R."/>
            <person name="Alfaro M."/>
            <person name="Ramirez L."/>
            <person name="Pisabarro A.G."/>
            <person name="Kuo A."/>
            <person name="Tritt A."/>
            <person name="Lipzen A."/>
            <person name="He G."/>
            <person name="Yan M."/>
            <person name="Ng V."/>
            <person name="Cullen D."/>
            <person name="Martin F."/>
            <person name="Rosso M.-N."/>
            <person name="Henrissat B."/>
            <person name="Hibbett D."/>
            <person name="Martinez A.T."/>
            <person name="Grigoriev I.V."/>
        </authorList>
    </citation>
    <scope>NUCLEOTIDE SEQUENCE</scope>
    <source>
        <strain evidence="2">CBS 506.95</strain>
    </source>
</reference>
<name>A0A9P6JNQ7_9AGAR</name>
<comment type="caution">
    <text evidence="2">The sequence shown here is derived from an EMBL/GenBank/DDBJ whole genome shotgun (WGS) entry which is preliminary data.</text>
</comment>
<keyword evidence="3" id="KW-1185">Reference proteome</keyword>
<proteinExistence type="predicted"/>
<dbReference type="OrthoDB" id="3061721at2759"/>
<dbReference type="SUPFAM" id="SSF52047">
    <property type="entry name" value="RNI-like"/>
    <property type="match status" value="1"/>
</dbReference>